<dbReference type="EMBL" id="JBIAMT010000005">
    <property type="protein sequence ID" value="MFF0499868.1"/>
    <property type="molecule type" value="Genomic_DNA"/>
</dbReference>
<dbReference type="SUPFAM" id="SSF51735">
    <property type="entry name" value="NAD(P)-binding Rossmann-fold domains"/>
    <property type="match status" value="1"/>
</dbReference>
<reference evidence="3 4" key="1">
    <citation type="submission" date="2024-10" db="EMBL/GenBank/DDBJ databases">
        <title>The Natural Products Discovery Center: Release of the First 8490 Sequenced Strains for Exploring Actinobacteria Biosynthetic Diversity.</title>
        <authorList>
            <person name="Kalkreuter E."/>
            <person name="Kautsar S.A."/>
            <person name="Yang D."/>
            <person name="Bader C.D."/>
            <person name="Teijaro C.N."/>
            <person name="Fluegel L."/>
            <person name="Davis C.M."/>
            <person name="Simpson J.R."/>
            <person name="Lauterbach L."/>
            <person name="Steele A.D."/>
            <person name="Gui C."/>
            <person name="Meng S."/>
            <person name="Li G."/>
            <person name="Viehrig K."/>
            <person name="Ye F."/>
            <person name="Su P."/>
            <person name="Kiefer A.F."/>
            <person name="Nichols A."/>
            <person name="Cepeda A.J."/>
            <person name="Yan W."/>
            <person name="Fan B."/>
            <person name="Jiang Y."/>
            <person name="Adhikari A."/>
            <person name="Zheng C.-J."/>
            <person name="Schuster L."/>
            <person name="Cowan T.M."/>
            <person name="Smanski M.J."/>
            <person name="Chevrette M.G."/>
            <person name="De Carvalho L.P.S."/>
            <person name="Shen B."/>
        </authorList>
    </citation>
    <scope>NUCLEOTIDE SEQUENCE [LARGE SCALE GENOMIC DNA]</scope>
    <source>
        <strain evidence="3 4">NPDC004119</strain>
    </source>
</reference>
<dbReference type="Pfam" id="PF13561">
    <property type="entry name" value="adh_short_C2"/>
    <property type="match status" value="1"/>
</dbReference>
<dbReference type="PRINTS" id="PR00081">
    <property type="entry name" value="GDHRDH"/>
</dbReference>
<keyword evidence="4" id="KW-1185">Reference proteome</keyword>
<proteinExistence type="inferred from homology"/>
<name>A0ABW6P9N2_9NOCA</name>
<dbReference type="RefSeq" id="WP_387398708.1">
    <property type="nucleotide sequence ID" value="NZ_JBIAMT010000005.1"/>
</dbReference>
<protein>
    <submittedName>
        <fullName evidence="3">SDR family NAD(P)-dependent oxidoreductase</fullName>
        <ecNumber evidence="3">1.1.1.-</ecNumber>
    </submittedName>
</protein>
<dbReference type="PROSITE" id="PS00061">
    <property type="entry name" value="ADH_SHORT"/>
    <property type="match status" value="1"/>
</dbReference>
<dbReference type="EC" id="1.1.1.-" evidence="3"/>
<dbReference type="PANTHER" id="PTHR24321:SF8">
    <property type="entry name" value="ESTRADIOL 17-BETA-DEHYDROGENASE 8-RELATED"/>
    <property type="match status" value="1"/>
</dbReference>
<evidence type="ECO:0000313" key="4">
    <source>
        <dbReference type="Proteomes" id="UP001601442"/>
    </source>
</evidence>
<dbReference type="InterPro" id="IPR036291">
    <property type="entry name" value="NAD(P)-bd_dom_sf"/>
</dbReference>
<dbReference type="GO" id="GO:0016491">
    <property type="term" value="F:oxidoreductase activity"/>
    <property type="evidence" value="ECO:0007669"/>
    <property type="project" value="UniProtKB-KW"/>
</dbReference>
<dbReference type="Gene3D" id="3.40.50.720">
    <property type="entry name" value="NAD(P)-binding Rossmann-like Domain"/>
    <property type="match status" value="1"/>
</dbReference>
<dbReference type="CDD" id="cd05233">
    <property type="entry name" value="SDR_c"/>
    <property type="match status" value="1"/>
</dbReference>
<evidence type="ECO:0000313" key="3">
    <source>
        <dbReference type="EMBL" id="MFF0499868.1"/>
    </source>
</evidence>
<dbReference type="NCBIfam" id="NF005559">
    <property type="entry name" value="PRK07231.1"/>
    <property type="match status" value="1"/>
</dbReference>
<comment type="similarity">
    <text evidence="1">Belongs to the short-chain dehydrogenases/reductases (SDR) family.</text>
</comment>
<dbReference type="InterPro" id="IPR002347">
    <property type="entry name" value="SDR_fam"/>
</dbReference>
<organism evidence="3 4">
    <name type="scientific">Nocardia aobensis</name>
    <dbReference type="NCBI Taxonomy" id="257277"/>
    <lineage>
        <taxon>Bacteria</taxon>
        <taxon>Bacillati</taxon>
        <taxon>Actinomycetota</taxon>
        <taxon>Actinomycetes</taxon>
        <taxon>Mycobacteriales</taxon>
        <taxon>Nocardiaceae</taxon>
        <taxon>Nocardia</taxon>
    </lineage>
</organism>
<evidence type="ECO:0000256" key="2">
    <source>
        <dbReference type="ARBA" id="ARBA00023002"/>
    </source>
</evidence>
<gene>
    <name evidence="3" type="ORF">ACFYU5_25945</name>
</gene>
<evidence type="ECO:0000256" key="1">
    <source>
        <dbReference type="ARBA" id="ARBA00006484"/>
    </source>
</evidence>
<comment type="caution">
    <text evidence="3">The sequence shown here is derived from an EMBL/GenBank/DDBJ whole genome shotgun (WGS) entry which is preliminary data.</text>
</comment>
<keyword evidence="2 3" id="KW-0560">Oxidoreductase</keyword>
<dbReference type="Proteomes" id="UP001601442">
    <property type="component" value="Unassembled WGS sequence"/>
</dbReference>
<dbReference type="InterPro" id="IPR020904">
    <property type="entry name" value="Sc_DH/Rdtase_CS"/>
</dbReference>
<accession>A0ABW6P9N2</accession>
<sequence length="262" mass="26822">MSIVNPASGDSVAWADLHTFQDRVAVVTGAGSGIGKAAAVRLSEAGAQVVLADLDVESAEELAKSLPKGRAVAVRSDVATEDGADAYVDAALSTFGRIDHFYSNAGILGAAGPLLDASLDNWERTMGVNVLGTFHGLKKTAAQMLKQGDGGSIVVTASIAALRSGAGTAVYSASKAATVNLVRTAAREWGPHGIRVNAVCPSPTYTNFAELPEEYVKVATARIPLGRLAQPDDIARAAVWLLSDGSGFVNGAVLPVDGGHEA</sequence>
<dbReference type="PANTHER" id="PTHR24321">
    <property type="entry name" value="DEHYDROGENASES, SHORT CHAIN"/>
    <property type="match status" value="1"/>
</dbReference>
<dbReference type="PRINTS" id="PR00080">
    <property type="entry name" value="SDRFAMILY"/>
</dbReference>